<protein>
    <submittedName>
        <fullName evidence="1">Uncharacterized protein</fullName>
    </submittedName>
</protein>
<dbReference type="EMBL" id="CAACYE010000005">
    <property type="protein sequence ID" value="VFA81578.1"/>
    <property type="molecule type" value="Genomic_DNA"/>
</dbReference>
<dbReference type="RefSeq" id="WP_137354330.1">
    <property type="nucleotide sequence ID" value="NZ_CAACYE020000001.1"/>
</dbReference>
<name>A0A449G775_NOCFR</name>
<accession>A0A449G775</accession>
<dbReference type="AlphaFoldDB" id="A0A449G775"/>
<gene>
    <name evidence="1" type="ORF">NCTC1935_00174</name>
</gene>
<reference evidence="1" key="1">
    <citation type="submission" date="2019-02" db="EMBL/GenBank/DDBJ databases">
        <authorList>
            <consortium name="Pathogen Informatics"/>
        </authorList>
    </citation>
    <scope>NUCLEOTIDE SEQUENCE</scope>
    <source>
        <strain evidence="1">3012STDY6733949</strain>
    </source>
</reference>
<proteinExistence type="predicted"/>
<organism evidence="1">
    <name type="scientific">Nocardia farcinica</name>
    <dbReference type="NCBI Taxonomy" id="37329"/>
    <lineage>
        <taxon>Bacteria</taxon>
        <taxon>Bacillati</taxon>
        <taxon>Actinomycetota</taxon>
        <taxon>Actinomycetes</taxon>
        <taxon>Mycobacteriales</taxon>
        <taxon>Nocardiaceae</taxon>
        <taxon>Nocardia</taxon>
    </lineage>
</organism>
<evidence type="ECO:0000313" key="1">
    <source>
        <dbReference type="EMBL" id="VFA81578.1"/>
    </source>
</evidence>
<sequence>MPDIAKHVTVDLAQRKLYVNGERFPFHIAEGGIRVDGLAAEAGGLATVTVTFFADDIEVVPAGPTPAAREEAQALLHETGKALLTLLGLDEAAVERILGPLWDDLDLAAASWGVMADASQPVTRES</sequence>